<evidence type="ECO:0000256" key="1">
    <source>
        <dbReference type="ARBA" id="ARBA00001933"/>
    </source>
</evidence>
<evidence type="ECO:0000259" key="8">
    <source>
        <dbReference type="PROSITE" id="PS50949"/>
    </source>
</evidence>
<dbReference type="SUPFAM" id="SSF53383">
    <property type="entry name" value="PLP-dependent transferases"/>
    <property type="match status" value="1"/>
</dbReference>
<dbReference type="PANTHER" id="PTHR46577:SF1">
    <property type="entry name" value="HTH-TYPE TRANSCRIPTIONAL REGULATORY PROTEIN GABR"/>
    <property type="match status" value="1"/>
</dbReference>
<evidence type="ECO:0000256" key="2">
    <source>
        <dbReference type="ARBA" id="ARBA00005384"/>
    </source>
</evidence>
<organism evidence="9 10">
    <name type="scientific">Paenibacillus residui</name>
    <dbReference type="NCBI Taxonomy" id="629724"/>
    <lineage>
        <taxon>Bacteria</taxon>
        <taxon>Bacillati</taxon>
        <taxon>Bacillota</taxon>
        <taxon>Bacilli</taxon>
        <taxon>Bacillales</taxon>
        <taxon>Paenibacillaceae</taxon>
        <taxon>Paenibacillus</taxon>
    </lineage>
</organism>
<keyword evidence="6" id="KW-0238">DNA-binding</keyword>
<evidence type="ECO:0000256" key="7">
    <source>
        <dbReference type="ARBA" id="ARBA00023163"/>
    </source>
</evidence>
<dbReference type="Pfam" id="PF00392">
    <property type="entry name" value="GntR"/>
    <property type="match status" value="1"/>
</dbReference>
<keyword evidence="5" id="KW-0805">Transcription regulation</keyword>
<dbReference type="Gene3D" id="3.90.1150.10">
    <property type="entry name" value="Aspartate Aminotransferase, domain 1"/>
    <property type="match status" value="1"/>
</dbReference>
<dbReference type="Pfam" id="PF00155">
    <property type="entry name" value="Aminotran_1_2"/>
    <property type="match status" value="1"/>
</dbReference>
<dbReference type="InterPro" id="IPR015421">
    <property type="entry name" value="PyrdxlP-dep_Trfase_major"/>
</dbReference>
<keyword evidence="7" id="KW-0804">Transcription</keyword>
<feature type="domain" description="HTH gntR-type" evidence="8">
    <location>
        <begin position="11"/>
        <end position="79"/>
    </location>
</feature>
<dbReference type="PROSITE" id="PS50949">
    <property type="entry name" value="HTH_GNTR"/>
    <property type="match status" value="1"/>
</dbReference>
<dbReference type="SUPFAM" id="SSF46785">
    <property type="entry name" value="Winged helix' DNA-binding domain"/>
    <property type="match status" value="1"/>
</dbReference>
<dbReference type="InterPro" id="IPR004839">
    <property type="entry name" value="Aminotransferase_I/II_large"/>
</dbReference>
<comment type="similarity">
    <text evidence="2">In the C-terminal section; belongs to the class-I pyridoxal-phosphate-dependent aminotransferase family.</text>
</comment>
<dbReference type="InterPro" id="IPR015422">
    <property type="entry name" value="PyrdxlP-dep_Trfase_small"/>
</dbReference>
<dbReference type="InterPro" id="IPR000524">
    <property type="entry name" value="Tscrpt_reg_HTH_GntR"/>
</dbReference>
<dbReference type="InterPro" id="IPR051446">
    <property type="entry name" value="HTH_trans_reg/aminotransferase"/>
</dbReference>
<dbReference type="Gene3D" id="3.40.640.10">
    <property type="entry name" value="Type I PLP-dependent aspartate aminotransferase-like (Major domain)"/>
    <property type="match status" value="1"/>
</dbReference>
<keyword evidence="3 9" id="KW-0808">Transferase</keyword>
<proteinExistence type="inferred from homology"/>
<dbReference type="CDD" id="cd07377">
    <property type="entry name" value="WHTH_GntR"/>
    <property type="match status" value="1"/>
</dbReference>
<keyword evidence="3 9" id="KW-0032">Aminotransferase</keyword>
<dbReference type="SMART" id="SM00345">
    <property type="entry name" value="HTH_GNTR"/>
    <property type="match status" value="1"/>
</dbReference>
<dbReference type="CDD" id="cd00609">
    <property type="entry name" value="AAT_like"/>
    <property type="match status" value="1"/>
</dbReference>
<sequence length="489" mass="54564">MRIELNRSSQVPLARQIYRALSDRILSGYFAKGTRLPSVRQLTRMLQVSPVTVSHALDLLEADKLITRVQGKGTFVYEAGEVEVKKEVSNSPLQFPDYLHRSQAKHYSEKPVAINFSLSAVAADLLPTRELAESLRHLAQYYPEVLAQYGEIQGDLELRQALSSYLMNEQIAVSPQEILVTNGSQQGIDLVARSFIGPGDVVVTEEPTYAAAIDVFRSRGATILSVPMDEEGMRIDRLTALTDEVTPKLIYTVPSFQSPTGKVMSLRRRKQLLGLAEDLNCLVLEDDPWSEIYYDETPPPHIKSMDHSGHVIYLKGLSKMLSPGCRIGFLIASVSILNRLITAKTNADLGNPLLNQKVILPIFQSRQITPLLKQLRAALKQRRDLAIKLLKQHAPQGVRWIIPRGGFNLWLTLPPQANTIELLDEAERHHLTFLPGSACYPNEVEWNHLRISFSQVSEEQLRTGLVELCSAIASYLAAAGSRKGTTPLF</sequence>
<evidence type="ECO:0000256" key="4">
    <source>
        <dbReference type="ARBA" id="ARBA00022898"/>
    </source>
</evidence>
<reference evidence="10" key="1">
    <citation type="journal article" date="2019" name="Int. J. Syst. Evol. Microbiol.">
        <title>The Global Catalogue of Microorganisms (GCM) 10K type strain sequencing project: providing services to taxonomists for standard genome sequencing and annotation.</title>
        <authorList>
            <consortium name="The Broad Institute Genomics Platform"/>
            <consortium name="The Broad Institute Genome Sequencing Center for Infectious Disease"/>
            <person name="Wu L."/>
            <person name="Ma J."/>
        </authorList>
    </citation>
    <scope>NUCLEOTIDE SEQUENCE [LARGE SCALE GENOMIC DNA]</scope>
    <source>
        <strain evidence="10">CCUG 57263</strain>
    </source>
</reference>
<dbReference type="Proteomes" id="UP001597120">
    <property type="component" value="Unassembled WGS sequence"/>
</dbReference>
<evidence type="ECO:0000256" key="6">
    <source>
        <dbReference type="ARBA" id="ARBA00023125"/>
    </source>
</evidence>
<evidence type="ECO:0000313" key="10">
    <source>
        <dbReference type="Proteomes" id="UP001597120"/>
    </source>
</evidence>
<comment type="cofactor">
    <cofactor evidence="1">
        <name>pyridoxal 5'-phosphate</name>
        <dbReference type="ChEBI" id="CHEBI:597326"/>
    </cofactor>
</comment>
<dbReference type="InterPro" id="IPR015424">
    <property type="entry name" value="PyrdxlP-dep_Trfase"/>
</dbReference>
<evidence type="ECO:0000256" key="5">
    <source>
        <dbReference type="ARBA" id="ARBA00023015"/>
    </source>
</evidence>
<evidence type="ECO:0000313" key="9">
    <source>
        <dbReference type="EMBL" id="MFD0869315.1"/>
    </source>
</evidence>
<dbReference type="EMBL" id="JBHTIU010000028">
    <property type="protein sequence ID" value="MFD0869315.1"/>
    <property type="molecule type" value="Genomic_DNA"/>
</dbReference>
<keyword evidence="10" id="KW-1185">Reference proteome</keyword>
<evidence type="ECO:0000256" key="3">
    <source>
        <dbReference type="ARBA" id="ARBA00022576"/>
    </source>
</evidence>
<dbReference type="InterPro" id="IPR036390">
    <property type="entry name" value="WH_DNA-bd_sf"/>
</dbReference>
<accession>A0ABW3DB98</accession>
<gene>
    <name evidence="9" type="ORF">ACFQ03_09135</name>
</gene>
<comment type="caution">
    <text evidence="9">The sequence shown here is derived from an EMBL/GenBank/DDBJ whole genome shotgun (WGS) entry which is preliminary data.</text>
</comment>
<keyword evidence="4" id="KW-0663">Pyridoxal phosphate</keyword>
<dbReference type="RefSeq" id="WP_144940764.1">
    <property type="nucleotide sequence ID" value="NZ_JBHTIU010000028.1"/>
</dbReference>
<name>A0ABW3DB98_9BACL</name>
<dbReference type="PANTHER" id="PTHR46577">
    <property type="entry name" value="HTH-TYPE TRANSCRIPTIONAL REGULATORY PROTEIN GABR"/>
    <property type="match status" value="1"/>
</dbReference>
<dbReference type="Gene3D" id="1.10.10.10">
    <property type="entry name" value="Winged helix-like DNA-binding domain superfamily/Winged helix DNA-binding domain"/>
    <property type="match status" value="1"/>
</dbReference>
<protein>
    <submittedName>
        <fullName evidence="9">PLP-dependent aminotransferase family protein</fullName>
    </submittedName>
</protein>
<dbReference type="GO" id="GO:0008483">
    <property type="term" value="F:transaminase activity"/>
    <property type="evidence" value="ECO:0007669"/>
    <property type="project" value="UniProtKB-KW"/>
</dbReference>
<dbReference type="InterPro" id="IPR036388">
    <property type="entry name" value="WH-like_DNA-bd_sf"/>
</dbReference>